<organism evidence="1 2">
    <name type="scientific">Canavalia gladiata</name>
    <name type="common">Sword bean</name>
    <name type="synonym">Dolichos gladiatus</name>
    <dbReference type="NCBI Taxonomy" id="3824"/>
    <lineage>
        <taxon>Eukaryota</taxon>
        <taxon>Viridiplantae</taxon>
        <taxon>Streptophyta</taxon>
        <taxon>Embryophyta</taxon>
        <taxon>Tracheophyta</taxon>
        <taxon>Spermatophyta</taxon>
        <taxon>Magnoliopsida</taxon>
        <taxon>eudicotyledons</taxon>
        <taxon>Gunneridae</taxon>
        <taxon>Pentapetalae</taxon>
        <taxon>rosids</taxon>
        <taxon>fabids</taxon>
        <taxon>Fabales</taxon>
        <taxon>Fabaceae</taxon>
        <taxon>Papilionoideae</taxon>
        <taxon>50 kb inversion clade</taxon>
        <taxon>NPAAA clade</taxon>
        <taxon>indigoferoid/millettioid clade</taxon>
        <taxon>Phaseoleae</taxon>
        <taxon>Canavalia</taxon>
    </lineage>
</organism>
<evidence type="ECO:0000313" key="2">
    <source>
        <dbReference type="Proteomes" id="UP001367508"/>
    </source>
</evidence>
<dbReference type="Proteomes" id="UP001367508">
    <property type="component" value="Unassembled WGS sequence"/>
</dbReference>
<reference evidence="1 2" key="1">
    <citation type="submission" date="2024-01" db="EMBL/GenBank/DDBJ databases">
        <title>The genomes of 5 underutilized Papilionoideae crops provide insights into root nodulation and disease resistanc.</title>
        <authorList>
            <person name="Jiang F."/>
        </authorList>
    </citation>
    <scope>NUCLEOTIDE SEQUENCE [LARGE SCALE GENOMIC DNA]</scope>
    <source>
        <strain evidence="1">LVBAO_FW01</strain>
        <tissue evidence="1">Leaves</tissue>
    </source>
</reference>
<evidence type="ECO:0000313" key="1">
    <source>
        <dbReference type="EMBL" id="KAK7315530.1"/>
    </source>
</evidence>
<keyword evidence="2" id="KW-1185">Reference proteome</keyword>
<sequence>MRRVRTQLLEVIGSIPSTRPSAWFVQPKPPGHLMLGTHAYYTKQSLWEQCEPILVQCILPKRRGWILYIIFRNKDPPVSYCGGYIDGAWSSSMKISRVRSHQVLAKNLYQYGALVQRPLGCFQNAHTSFHLARVLPNRTHNVALNGSPQSVLGFLKQELVYSHLRTFCFLSLLLIPFVDGGA</sequence>
<dbReference type="EMBL" id="JAYMYQ010000008">
    <property type="protein sequence ID" value="KAK7315530.1"/>
    <property type="molecule type" value="Genomic_DNA"/>
</dbReference>
<protein>
    <submittedName>
        <fullName evidence="1">Uncharacterized protein</fullName>
    </submittedName>
</protein>
<gene>
    <name evidence="1" type="ORF">VNO77_34081</name>
</gene>
<proteinExistence type="predicted"/>
<name>A0AAN9PWY7_CANGL</name>
<dbReference type="AlphaFoldDB" id="A0AAN9PWY7"/>
<accession>A0AAN9PWY7</accession>
<comment type="caution">
    <text evidence="1">The sequence shown here is derived from an EMBL/GenBank/DDBJ whole genome shotgun (WGS) entry which is preliminary data.</text>
</comment>